<dbReference type="EMBL" id="JANEYF010002169">
    <property type="protein sequence ID" value="KAJ8950544.1"/>
    <property type="molecule type" value="Genomic_DNA"/>
</dbReference>
<reference evidence="1" key="1">
    <citation type="journal article" date="2023" name="Insect Mol. Biol.">
        <title>Genome sequencing provides insights into the evolution of gene families encoding plant cell wall-degrading enzymes in longhorned beetles.</title>
        <authorList>
            <person name="Shin N.R."/>
            <person name="Okamura Y."/>
            <person name="Kirsch R."/>
            <person name="Pauchet Y."/>
        </authorList>
    </citation>
    <scope>NUCLEOTIDE SEQUENCE</scope>
    <source>
        <strain evidence="1">RBIC_L_NR</strain>
    </source>
</reference>
<dbReference type="AlphaFoldDB" id="A0AAV8YJ72"/>
<sequence>MDNFDWDDIIDDDFDLLEIIDFVFPRRLIYTRNDDFHDLDELSFFRRYRSMKETVMHLLTLIEEDLEYPSNMELPYDKHLIEGQMPPVNIEEDIFINAREDLINR</sequence>
<comment type="caution">
    <text evidence="1">The sequence shown here is derived from an EMBL/GenBank/DDBJ whole genome shotgun (WGS) entry which is preliminary data.</text>
</comment>
<organism evidence="1 2">
    <name type="scientific">Rhamnusium bicolor</name>
    <dbReference type="NCBI Taxonomy" id="1586634"/>
    <lineage>
        <taxon>Eukaryota</taxon>
        <taxon>Metazoa</taxon>
        <taxon>Ecdysozoa</taxon>
        <taxon>Arthropoda</taxon>
        <taxon>Hexapoda</taxon>
        <taxon>Insecta</taxon>
        <taxon>Pterygota</taxon>
        <taxon>Neoptera</taxon>
        <taxon>Endopterygota</taxon>
        <taxon>Coleoptera</taxon>
        <taxon>Polyphaga</taxon>
        <taxon>Cucujiformia</taxon>
        <taxon>Chrysomeloidea</taxon>
        <taxon>Cerambycidae</taxon>
        <taxon>Lepturinae</taxon>
        <taxon>Rhagiini</taxon>
        <taxon>Rhamnusium</taxon>
    </lineage>
</organism>
<protein>
    <submittedName>
        <fullName evidence="1">Uncharacterized protein</fullName>
    </submittedName>
</protein>
<keyword evidence="2" id="KW-1185">Reference proteome</keyword>
<name>A0AAV8YJ72_9CUCU</name>
<accession>A0AAV8YJ72</accession>
<gene>
    <name evidence="1" type="ORF">NQ314_007853</name>
</gene>
<proteinExistence type="predicted"/>
<evidence type="ECO:0000313" key="1">
    <source>
        <dbReference type="EMBL" id="KAJ8950544.1"/>
    </source>
</evidence>
<evidence type="ECO:0000313" key="2">
    <source>
        <dbReference type="Proteomes" id="UP001162156"/>
    </source>
</evidence>
<dbReference type="Proteomes" id="UP001162156">
    <property type="component" value="Unassembled WGS sequence"/>
</dbReference>